<feature type="compositionally biased region" description="Basic and acidic residues" evidence="1">
    <location>
        <begin position="385"/>
        <end position="423"/>
    </location>
</feature>
<gene>
    <name evidence="2" type="ORF">QBC40DRAFT_274680</name>
</gene>
<proteinExistence type="predicted"/>
<dbReference type="Proteomes" id="UP001303160">
    <property type="component" value="Unassembled WGS sequence"/>
</dbReference>
<feature type="region of interest" description="Disordered" evidence="1">
    <location>
        <begin position="310"/>
        <end position="446"/>
    </location>
</feature>
<organism evidence="2 3">
    <name type="scientific">Triangularia verruculosa</name>
    <dbReference type="NCBI Taxonomy" id="2587418"/>
    <lineage>
        <taxon>Eukaryota</taxon>
        <taxon>Fungi</taxon>
        <taxon>Dikarya</taxon>
        <taxon>Ascomycota</taxon>
        <taxon>Pezizomycotina</taxon>
        <taxon>Sordariomycetes</taxon>
        <taxon>Sordariomycetidae</taxon>
        <taxon>Sordariales</taxon>
        <taxon>Podosporaceae</taxon>
        <taxon>Triangularia</taxon>
    </lineage>
</organism>
<evidence type="ECO:0000256" key="1">
    <source>
        <dbReference type="SAM" id="MobiDB-lite"/>
    </source>
</evidence>
<dbReference type="InterPro" id="IPR053204">
    <property type="entry name" value="Oxopyrrolidines_Biosynth-assoc"/>
</dbReference>
<sequence length="446" mass="48806">MSAKIDLGVLKDPETIQCEADILNIIDEALNSSDDSATAAAKLADDLRKFFASANSEDSADTMLWNFWMLLLDVVRIVPIEHPWHNAIIAAINDLRKKGGHVVELEGRALNWAELPNLRMYIFDKWFSPISEDGCTPEEIEIWKRWTSFASQLLDDEFMPWILVAYWEIPAALETPPSQDATISECRLWAATEWLTHCAQPLYKDMRAADALNEQSKESVSGTTGDDIPLEIRRWEVWRSKLAELASKESQVEAVVGDSAGEGGDDAEQPTPNAYLSRIQRAIAAMDAASNIASGTDSTGEVQDAAVRGGDAAAGDEVAPGCEGASRSEVLSGDSIVSAWEIEKGSEEEKGKEGKKDDHREDATAAEKAAEPEDADLMGQGSETGRADEIEKTDEKKNAVEMEKTDGTTKAGEEGYGDERGKDDEEGDIEMERASEVCYMRTAGTF</sequence>
<dbReference type="AlphaFoldDB" id="A0AAN6XMI6"/>
<reference evidence="2" key="2">
    <citation type="submission" date="2023-05" db="EMBL/GenBank/DDBJ databases">
        <authorList>
            <consortium name="Lawrence Berkeley National Laboratory"/>
            <person name="Steindorff A."/>
            <person name="Hensen N."/>
            <person name="Bonometti L."/>
            <person name="Westerberg I."/>
            <person name="Brannstrom I.O."/>
            <person name="Guillou S."/>
            <person name="Cros-Aarteil S."/>
            <person name="Calhoun S."/>
            <person name="Haridas S."/>
            <person name="Kuo A."/>
            <person name="Mondo S."/>
            <person name="Pangilinan J."/>
            <person name="Riley R."/>
            <person name="Labutti K."/>
            <person name="Andreopoulos B."/>
            <person name="Lipzen A."/>
            <person name="Chen C."/>
            <person name="Yanf M."/>
            <person name="Daum C."/>
            <person name="Ng V."/>
            <person name="Clum A."/>
            <person name="Ohm R."/>
            <person name="Martin F."/>
            <person name="Silar P."/>
            <person name="Natvig D."/>
            <person name="Lalanne C."/>
            <person name="Gautier V."/>
            <person name="Ament-Velasquez S.L."/>
            <person name="Kruys A."/>
            <person name="Hutchinson M.I."/>
            <person name="Powell A.J."/>
            <person name="Barry K."/>
            <person name="Miller A.N."/>
            <person name="Grigoriev I.V."/>
            <person name="Debuchy R."/>
            <person name="Gladieux P."/>
            <person name="Thoren M.H."/>
            <person name="Johannesson H."/>
        </authorList>
    </citation>
    <scope>NUCLEOTIDE SEQUENCE</scope>
    <source>
        <strain evidence="2">CBS 315.58</strain>
    </source>
</reference>
<keyword evidence="3" id="KW-1185">Reference proteome</keyword>
<evidence type="ECO:0000313" key="2">
    <source>
        <dbReference type="EMBL" id="KAK4203374.1"/>
    </source>
</evidence>
<dbReference type="EMBL" id="MU863889">
    <property type="protein sequence ID" value="KAK4203374.1"/>
    <property type="molecule type" value="Genomic_DNA"/>
</dbReference>
<dbReference type="PANTHER" id="PTHR38797:SF4">
    <property type="entry name" value="NUCLEAR PORE COMPLEX PROTEIN NUP85"/>
    <property type="match status" value="1"/>
</dbReference>
<accession>A0AAN6XMI6</accession>
<name>A0AAN6XMI6_9PEZI</name>
<dbReference type="Pfam" id="PF12311">
    <property type="entry name" value="DUF3632"/>
    <property type="match status" value="1"/>
</dbReference>
<feature type="compositionally biased region" description="Low complexity" evidence="1">
    <location>
        <begin position="310"/>
        <end position="319"/>
    </location>
</feature>
<comment type="caution">
    <text evidence="2">The sequence shown here is derived from an EMBL/GenBank/DDBJ whole genome shotgun (WGS) entry which is preliminary data.</text>
</comment>
<dbReference type="InterPro" id="IPR022085">
    <property type="entry name" value="OpdG"/>
</dbReference>
<protein>
    <submittedName>
        <fullName evidence="2">Uncharacterized protein</fullName>
    </submittedName>
</protein>
<feature type="compositionally biased region" description="Basic and acidic residues" evidence="1">
    <location>
        <begin position="341"/>
        <end position="371"/>
    </location>
</feature>
<dbReference type="PANTHER" id="PTHR38797">
    <property type="entry name" value="NUCLEAR PORE COMPLEX PROTEIN NUP85-RELATED"/>
    <property type="match status" value="1"/>
</dbReference>
<reference evidence="2" key="1">
    <citation type="journal article" date="2023" name="Mol. Phylogenet. Evol.">
        <title>Genome-scale phylogeny and comparative genomics of the fungal order Sordariales.</title>
        <authorList>
            <person name="Hensen N."/>
            <person name="Bonometti L."/>
            <person name="Westerberg I."/>
            <person name="Brannstrom I.O."/>
            <person name="Guillou S."/>
            <person name="Cros-Aarteil S."/>
            <person name="Calhoun S."/>
            <person name="Haridas S."/>
            <person name="Kuo A."/>
            <person name="Mondo S."/>
            <person name="Pangilinan J."/>
            <person name="Riley R."/>
            <person name="LaButti K."/>
            <person name="Andreopoulos B."/>
            <person name="Lipzen A."/>
            <person name="Chen C."/>
            <person name="Yan M."/>
            <person name="Daum C."/>
            <person name="Ng V."/>
            <person name="Clum A."/>
            <person name="Steindorff A."/>
            <person name="Ohm R.A."/>
            <person name="Martin F."/>
            <person name="Silar P."/>
            <person name="Natvig D.O."/>
            <person name="Lalanne C."/>
            <person name="Gautier V."/>
            <person name="Ament-Velasquez S.L."/>
            <person name="Kruys A."/>
            <person name="Hutchinson M.I."/>
            <person name="Powell A.J."/>
            <person name="Barry K."/>
            <person name="Miller A.N."/>
            <person name="Grigoriev I.V."/>
            <person name="Debuchy R."/>
            <person name="Gladieux P."/>
            <person name="Hiltunen Thoren M."/>
            <person name="Johannesson H."/>
        </authorList>
    </citation>
    <scope>NUCLEOTIDE SEQUENCE</scope>
    <source>
        <strain evidence="2">CBS 315.58</strain>
    </source>
</reference>
<evidence type="ECO:0000313" key="3">
    <source>
        <dbReference type="Proteomes" id="UP001303160"/>
    </source>
</evidence>